<dbReference type="Proteomes" id="UP000489600">
    <property type="component" value="Unassembled WGS sequence"/>
</dbReference>
<dbReference type="OrthoDB" id="1112515at2759"/>
<evidence type="ECO:0008006" key="5">
    <source>
        <dbReference type="Google" id="ProtNLM"/>
    </source>
</evidence>
<organism evidence="3 4">
    <name type="scientific">Arabis nemorensis</name>
    <dbReference type="NCBI Taxonomy" id="586526"/>
    <lineage>
        <taxon>Eukaryota</taxon>
        <taxon>Viridiplantae</taxon>
        <taxon>Streptophyta</taxon>
        <taxon>Embryophyta</taxon>
        <taxon>Tracheophyta</taxon>
        <taxon>Spermatophyta</taxon>
        <taxon>Magnoliopsida</taxon>
        <taxon>eudicotyledons</taxon>
        <taxon>Gunneridae</taxon>
        <taxon>Pentapetalae</taxon>
        <taxon>rosids</taxon>
        <taxon>malvids</taxon>
        <taxon>Brassicales</taxon>
        <taxon>Brassicaceae</taxon>
        <taxon>Arabideae</taxon>
        <taxon>Arabis</taxon>
    </lineage>
</organism>
<keyword evidence="2" id="KW-0732">Signal</keyword>
<comment type="caution">
    <text evidence="3">The sequence shown here is derived from an EMBL/GenBank/DDBJ whole genome shotgun (WGS) entry which is preliminary data.</text>
</comment>
<accession>A0A565BAI8</accession>
<feature type="region of interest" description="Disordered" evidence="1">
    <location>
        <begin position="49"/>
        <end position="71"/>
    </location>
</feature>
<name>A0A565BAI8_9BRAS</name>
<evidence type="ECO:0000313" key="3">
    <source>
        <dbReference type="EMBL" id="VVA98572.1"/>
    </source>
</evidence>
<evidence type="ECO:0000313" key="4">
    <source>
        <dbReference type="Proteomes" id="UP000489600"/>
    </source>
</evidence>
<feature type="compositionally biased region" description="Polar residues" evidence="1">
    <location>
        <begin position="162"/>
        <end position="175"/>
    </location>
</feature>
<feature type="signal peptide" evidence="2">
    <location>
        <begin position="1"/>
        <end position="20"/>
    </location>
</feature>
<feature type="compositionally biased region" description="Basic and acidic residues" evidence="1">
    <location>
        <begin position="132"/>
        <end position="146"/>
    </location>
</feature>
<sequence length="185" mass="20451">MMIKCVILLYIIYTLVQVTAQGRSTTASNSRNSDRNGLGIYKHFLTVQQDMPGDGPEATDSSSEHSTQQTLSISERNDIFLKCTEFDSKGIPYGMGQLSQVQKGKRKIRYAESSSSSLVEIQEELKSARQKIAENEAENQRRDEALRQSQARQQSQLAAYMSDSSALDPSATANPSQPPPAKDNT</sequence>
<feature type="compositionally biased region" description="Low complexity" evidence="1">
    <location>
        <begin position="147"/>
        <end position="159"/>
    </location>
</feature>
<feature type="region of interest" description="Disordered" evidence="1">
    <location>
        <begin position="132"/>
        <end position="185"/>
    </location>
</feature>
<protein>
    <recommendedName>
        <fullName evidence="5">Secreted protein</fullName>
    </recommendedName>
</protein>
<feature type="compositionally biased region" description="Pro residues" evidence="1">
    <location>
        <begin position="176"/>
        <end position="185"/>
    </location>
</feature>
<proteinExistence type="predicted"/>
<reference evidence="3" key="1">
    <citation type="submission" date="2019-07" db="EMBL/GenBank/DDBJ databases">
        <authorList>
            <person name="Dittberner H."/>
        </authorList>
    </citation>
    <scope>NUCLEOTIDE SEQUENCE [LARGE SCALE GENOMIC DNA]</scope>
</reference>
<keyword evidence="4" id="KW-1185">Reference proteome</keyword>
<evidence type="ECO:0000256" key="2">
    <source>
        <dbReference type="SAM" id="SignalP"/>
    </source>
</evidence>
<evidence type="ECO:0000256" key="1">
    <source>
        <dbReference type="SAM" id="MobiDB-lite"/>
    </source>
</evidence>
<gene>
    <name evidence="3" type="ORF">ANE_LOCUS9017</name>
</gene>
<feature type="compositionally biased region" description="Polar residues" evidence="1">
    <location>
        <begin position="59"/>
        <end position="71"/>
    </location>
</feature>
<dbReference type="EMBL" id="CABITT030000003">
    <property type="protein sequence ID" value="VVA98572.1"/>
    <property type="molecule type" value="Genomic_DNA"/>
</dbReference>
<feature type="chain" id="PRO_5022007683" description="Secreted protein" evidence="2">
    <location>
        <begin position="21"/>
        <end position="185"/>
    </location>
</feature>
<dbReference type="AlphaFoldDB" id="A0A565BAI8"/>